<feature type="region of interest" description="Disordered" evidence="3">
    <location>
        <begin position="1"/>
        <end position="115"/>
    </location>
</feature>
<feature type="region of interest" description="Disordered" evidence="3">
    <location>
        <begin position="280"/>
        <end position="303"/>
    </location>
</feature>
<reference evidence="5" key="1">
    <citation type="submission" date="2020-11" db="EMBL/GenBank/DDBJ databases">
        <authorList>
            <consortium name="DOE Joint Genome Institute"/>
            <person name="Ahrendt S."/>
            <person name="Riley R."/>
            <person name="Andreopoulos W."/>
            <person name="Labutti K."/>
            <person name="Pangilinan J."/>
            <person name="Ruiz-Duenas F.J."/>
            <person name="Barrasa J.M."/>
            <person name="Sanchez-Garcia M."/>
            <person name="Camarero S."/>
            <person name="Miyauchi S."/>
            <person name="Serrano A."/>
            <person name="Linde D."/>
            <person name="Babiker R."/>
            <person name="Drula E."/>
            <person name="Ayuso-Fernandez I."/>
            <person name="Pacheco R."/>
            <person name="Padilla G."/>
            <person name="Ferreira P."/>
            <person name="Barriuso J."/>
            <person name="Kellner H."/>
            <person name="Castanera R."/>
            <person name="Alfaro M."/>
            <person name="Ramirez L."/>
            <person name="Pisabarro A.G."/>
            <person name="Kuo A."/>
            <person name="Tritt A."/>
            <person name="Lipzen A."/>
            <person name="He G."/>
            <person name="Yan M."/>
            <person name="Ng V."/>
            <person name="Cullen D."/>
            <person name="Martin F."/>
            <person name="Rosso M.-N."/>
            <person name="Henrissat B."/>
            <person name="Hibbett D."/>
            <person name="Martinez A.T."/>
            <person name="Grigoriev I.V."/>
        </authorList>
    </citation>
    <scope>NUCLEOTIDE SEQUENCE</scope>
    <source>
        <strain evidence="5">MF-IS2</strain>
    </source>
</reference>
<dbReference type="OrthoDB" id="427886at2759"/>
<evidence type="ECO:0000256" key="3">
    <source>
        <dbReference type="SAM" id="MobiDB-lite"/>
    </source>
</evidence>
<evidence type="ECO:0000256" key="1">
    <source>
        <dbReference type="ARBA" id="ARBA00004604"/>
    </source>
</evidence>
<keyword evidence="2" id="KW-0539">Nucleus</keyword>
<comment type="subcellular location">
    <subcellularLocation>
        <location evidence="1">Nucleus</location>
        <location evidence="1">Nucleolus</location>
    </subcellularLocation>
</comment>
<dbReference type="InterPro" id="IPR014810">
    <property type="entry name" value="Fcf2_C"/>
</dbReference>
<comment type="caution">
    <text evidence="5">The sequence shown here is derived from an EMBL/GenBank/DDBJ whole genome shotgun (WGS) entry which is preliminary data.</text>
</comment>
<dbReference type="Pfam" id="PF08698">
    <property type="entry name" value="Fcf2"/>
    <property type="match status" value="1"/>
</dbReference>
<feature type="compositionally biased region" description="Polar residues" evidence="3">
    <location>
        <begin position="1"/>
        <end position="11"/>
    </location>
</feature>
<dbReference type="Proteomes" id="UP000807342">
    <property type="component" value="Unassembled WGS sequence"/>
</dbReference>
<evidence type="ECO:0000256" key="2">
    <source>
        <dbReference type="ARBA" id="ARBA00023242"/>
    </source>
</evidence>
<dbReference type="GO" id="GO:0003723">
    <property type="term" value="F:RNA binding"/>
    <property type="evidence" value="ECO:0007669"/>
    <property type="project" value="TreeGrafter"/>
</dbReference>
<dbReference type="EMBL" id="MU151052">
    <property type="protein sequence ID" value="KAF9454754.1"/>
    <property type="molecule type" value="Genomic_DNA"/>
</dbReference>
<dbReference type="GO" id="GO:0006396">
    <property type="term" value="P:RNA processing"/>
    <property type="evidence" value="ECO:0007669"/>
    <property type="project" value="TreeGrafter"/>
</dbReference>
<name>A0A9P5XQ97_9AGAR</name>
<accession>A0A9P5XQ97</accession>
<dbReference type="AlphaFoldDB" id="A0A9P5XQ97"/>
<feature type="compositionally biased region" description="Basic residues" evidence="3">
    <location>
        <begin position="286"/>
        <end position="303"/>
    </location>
</feature>
<organism evidence="5 6">
    <name type="scientific">Macrolepiota fuliginosa MF-IS2</name>
    <dbReference type="NCBI Taxonomy" id="1400762"/>
    <lineage>
        <taxon>Eukaryota</taxon>
        <taxon>Fungi</taxon>
        <taxon>Dikarya</taxon>
        <taxon>Basidiomycota</taxon>
        <taxon>Agaricomycotina</taxon>
        <taxon>Agaricomycetes</taxon>
        <taxon>Agaricomycetidae</taxon>
        <taxon>Agaricales</taxon>
        <taxon>Agaricineae</taxon>
        <taxon>Agaricaceae</taxon>
        <taxon>Macrolepiota</taxon>
    </lineage>
</organism>
<evidence type="ECO:0000259" key="4">
    <source>
        <dbReference type="Pfam" id="PF08698"/>
    </source>
</evidence>
<dbReference type="PANTHER" id="PTHR21686:SF12">
    <property type="entry name" value="DEOXYNUCLEOTIDYLTRANSFERASE TERMINAL-INTERACTING PROTEIN 2"/>
    <property type="match status" value="1"/>
</dbReference>
<feature type="compositionally biased region" description="Low complexity" evidence="3">
    <location>
        <begin position="24"/>
        <end position="53"/>
    </location>
</feature>
<feature type="domain" description="Fcf2 pre-rRNA processing C-terminal" evidence="4">
    <location>
        <begin position="172"/>
        <end position="276"/>
    </location>
</feature>
<evidence type="ECO:0000313" key="6">
    <source>
        <dbReference type="Proteomes" id="UP000807342"/>
    </source>
</evidence>
<protein>
    <submittedName>
        <fullName evidence="5">Fcf2-domain-containing protein</fullName>
    </submittedName>
</protein>
<dbReference type="GO" id="GO:0005730">
    <property type="term" value="C:nucleolus"/>
    <property type="evidence" value="ECO:0007669"/>
    <property type="project" value="UniProtKB-SubCell"/>
</dbReference>
<sequence>MTTIIQASALTTGKGKEKVIELPETSGSESESESSDISALSDPETDTESGSSSDSEEEITEEYLQSLLQRARENAAAAESERPEATVDNEEILMLDDIEQPSLPKLNPGTLPPSYLEVGEARGGAGILVRDPEVEQVEKKTPLNATVSPPLPPPELTIAGKLLTKREKRELKKQTAGPDWFDMPAPSEVDLPRLHREVEALRLRNQLDPKRFYRKDEGEGKGIKGLPKYFAVGQIVATESPFSGSSAENLPKSQRKRTLVDELVDDAEAKRYAKKKFNELQSARGAKGKNTLRAKQALRKPKW</sequence>
<keyword evidence="6" id="KW-1185">Reference proteome</keyword>
<evidence type="ECO:0000313" key="5">
    <source>
        <dbReference type="EMBL" id="KAF9454754.1"/>
    </source>
</evidence>
<proteinExistence type="predicted"/>
<dbReference type="PANTHER" id="PTHR21686">
    <property type="entry name" value="DEOXYNUCLEOTIDYLTRANSFERASE TERMINAL-INTERACTING PROTEIN 2"/>
    <property type="match status" value="1"/>
</dbReference>
<feature type="compositionally biased region" description="Acidic residues" evidence="3">
    <location>
        <begin position="87"/>
        <end position="99"/>
    </location>
</feature>
<dbReference type="InterPro" id="IPR039883">
    <property type="entry name" value="Fcf2/DNTTIP2"/>
</dbReference>
<gene>
    <name evidence="5" type="ORF">P691DRAFT_804113</name>
</gene>